<dbReference type="SUPFAM" id="SSF53098">
    <property type="entry name" value="Ribonuclease H-like"/>
    <property type="match status" value="1"/>
</dbReference>
<dbReference type="InterPro" id="IPR001584">
    <property type="entry name" value="Integrase_cat-core"/>
</dbReference>
<dbReference type="PANTHER" id="PTHR37984">
    <property type="entry name" value="PROTEIN CBG26694"/>
    <property type="match status" value="1"/>
</dbReference>
<dbReference type="InterPro" id="IPR050951">
    <property type="entry name" value="Retrovirus_Pol_polyprotein"/>
</dbReference>
<keyword evidence="3" id="KW-1185">Reference proteome</keyword>
<dbReference type="GO" id="GO:0003676">
    <property type="term" value="F:nucleic acid binding"/>
    <property type="evidence" value="ECO:0007669"/>
    <property type="project" value="InterPro"/>
</dbReference>
<comment type="caution">
    <text evidence="2">The sequence shown here is derived from an EMBL/GenBank/DDBJ whole genome shotgun (WGS) entry which is preliminary data.</text>
</comment>
<dbReference type="PANTHER" id="PTHR37984:SF5">
    <property type="entry name" value="PROTEIN NYNRIN-LIKE"/>
    <property type="match status" value="1"/>
</dbReference>
<accession>A0A1R1YIX1</accession>
<feature type="domain" description="Integrase catalytic" evidence="1">
    <location>
        <begin position="38"/>
        <end position="205"/>
    </location>
</feature>
<sequence>MYNTLDSHGRISRWIMFLSEFRFEIRHKKGKDNAAADFLSRPEFIAAQLQNATTKYSKPSLEQIKDALKGKGITNSVEALTRYPFTMAVADQTSVTVIKYLCQLFSIFGNPNLIKCDNGSCFQSQILKRFLIKECVKIEFNVPHQPEWMGLVERMNRTIRYAISKTCYPDYSQWEEALRQSVVGIRQRTSASTGYSPYYLMFGVEATLILGHELINKADHNSRDVELDENLLARVENERQSVSATCVPHFVVGDLVMILDYKIRKKSVRTKTDPRYKGPYEIQEKITHNLYKVKNEKGKEHTYHISRLFEYIQRHRDSHLSAGTLYGNVSQANKKDNSL</sequence>
<dbReference type="InterPro" id="IPR012337">
    <property type="entry name" value="RNaseH-like_sf"/>
</dbReference>
<reference evidence="3" key="1">
    <citation type="submission" date="2017-01" db="EMBL/GenBank/DDBJ databases">
        <authorList>
            <person name="Wang Y."/>
            <person name="White M."/>
            <person name="Kvist S."/>
            <person name="Moncalvo J.-M."/>
        </authorList>
    </citation>
    <scope>NUCLEOTIDE SEQUENCE [LARGE SCALE GENOMIC DNA]</scope>
    <source>
        <strain evidence="3">ID-206-W2</strain>
    </source>
</reference>
<dbReference type="GO" id="GO:0015074">
    <property type="term" value="P:DNA integration"/>
    <property type="evidence" value="ECO:0007669"/>
    <property type="project" value="InterPro"/>
</dbReference>
<name>A0A1R1YIX1_9FUNG</name>
<dbReference type="AlphaFoldDB" id="A0A1R1YIX1"/>
<evidence type="ECO:0000259" key="1">
    <source>
        <dbReference type="PROSITE" id="PS50994"/>
    </source>
</evidence>
<dbReference type="PROSITE" id="PS50994">
    <property type="entry name" value="INTEGRASE"/>
    <property type="match status" value="1"/>
</dbReference>
<dbReference type="InterPro" id="IPR036397">
    <property type="entry name" value="RNaseH_sf"/>
</dbReference>
<protein>
    <submittedName>
        <fullName evidence="2">Pol polyprotein</fullName>
    </submittedName>
</protein>
<dbReference type="EMBL" id="LSSM01001330">
    <property type="protein sequence ID" value="OMJ26830.1"/>
    <property type="molecule type" value="Genomic_DNA"/>
</dbReference>
<evidence type="ECO:0000313" key="2">
    <source>
        <dbReference type="EMBL" id="OMJ26830.1"/>
    </source>
</evidence>
<dbReference type="Proteomes" id="UP000187429">
    <property type="component" value="Unassembled WGS sequence"/>
</dbReference>
<organism evidence="2 3">
    <name type="scientific">Smittium culicis</name>
    <dbReference type="NCBI Taxonomy" id="133412"/>
    <lineage>
        <taxon>Eukaryota</taxon>
        <taxon>Fungi</taxon>
        <taxon>Fungi incertae sedis</taxon>
        <taxon>Zoopagomycota</taxon>
        <taxon>Kickxellomycotina</taxon>
        <taxon>Harpellomycetes</taxon>
        <taxon>Harpellales</taxon>
        <taxon>Legeriomycetaceae</taxon>
        <taxon>Smittium</taxon>
    </lineage>
</organism>
<dbReference type="Gene3D" id="3.30.420.10">
    <property type="entry name" value="Ribonuclease H-like superfamily/Ribonuclease H"/>
    <property type="match status" value="1"/>
</dbReference>
<dbReference type="GO" id="GO:0005634">
    <property type="term" value="C:nucleus"/>
    <property type="evidence" value="ECO:0007669"/>
    <property type="project" value="UniProtKB-ARBA"/>
</dbReference>
<proteinExistence type="predicted"/>
<gene>
    <name evidence="2" type="ORF">AYI69_g3754</name>
</gene>
<dbReference type="OrthoDB" id="95964at2759"/>
<evidence type="ECO:0000313" key="3">
    <source>
        <dbReference type="Proteomes" id="UP000187429"/>
    </source>
</evidence>